<proteinExistence type="predicted"/>
<reference evidence="2" key="1">
    <citation type="submission" date="2011-12" db="EMBL/GenBank/DDBJ databases">
        <title>The genome sequence of Colletotrichum higginsianum IMI 34906.</title>
        <authorList>
            <person name="Ma L.-J."/>
            <person name="O'Connell R."/>
            <person name="van Themaat E.V.L."/>
            <person name="Stueber K."/>
            <person name="Young S.K."/>
            <person name="Zeng Q."/>
            <person name="Gargeya S."/>
            <person name="Fitzgerald M."/>
            <person name="Haas B."/>
            <person name="Abouelleil A."/>
            <person name="Alvarado L."/>
            <person name="Arachchi H.M."/>
            <person name="Berlin A."/>
            <person name="Chapman S.B."/>
            <person name="Gearin G."/>
            <person name="Goldberg J."/>
            <person name="Griggs A."/>
            <person name="Gujja S."/>
            <person name="Hansen M."/>
            <person name="Heiman D."/>
            <person name="Howarth C."/>
            <person name="Larimer J."/>
            <person name="Lui A."/>
            <person name="MacDonald P.J.P."/>
            <person name="McCowen C."/>
            <person name="Montmayeur A."/>
            <person name="Murphy C."/>
            <person name="Neiman D."/>
            <person name="Pearson M."/>
            <person name="Priest M."/>
            <person name="Roberts A."/>
            <person name="Saif S."/>
            <person name="Shea T."/>
            <person name="Sisk P."/>
            <person name="Stolte C."/>
            <person name="Sykes S."/>
            <person name="Wortman J."/>
            <person name="Nusbaum C."/>
            <person name="Birren B."/>
        </authorList>
    </citation>
    <scope>NUCLEOTIDE SEQUENCE</scope>
    <source>
        <strain evidence="2">IMI 349063</strain>
    </source>
</reference>
<dbReference type="EMBL" id="CACQ02001423">
    <property type="protein sequence ID" value="CCF35151.1"/>
    <property type="molecule type" value="Genomic_DNA"/>
</dbReference>
<evidence type="ECO:0000313" key="1">
    <source>
        <dbReference type="EMBL" id="CCF35151.1"/>
    </source>
</evidence>
<dbReference type="AlphaFoldDB" id="H1VTN8"/>
<reference evidence="3" key="2">
    <citation type="journal article" date="2012" name="Nat. Genet.">
        <title>Lifestyle transitions in plant pathogenic Colletotrichum fungi deciphered by genome and transcriptome analyses.</title>
        <authorList>
            <person name="O'Connell R.J."/>
            <person name="Thon M.R."/>
            <person name="Hacquard S."/>
            <person name="Amyotte S.G."/>
            <person name="Kleemann J."/>
            <person name="Torres M.F."/>
            <person name="Damm U."/>
            <person name="Buiate E.A."/>
            <person name="Epstein L."/>
            <person name="Alkan N."/>
            <person name="Altmueller J."/>
            <person name="Alvarado-Balderrama L."/>
            <person name="Bauser C.A."/>
            <person name="Becker C."/>
            <person name="Birren B.W."/>
            <person name="Chen Z."/>
            <person name="Choi J."/>
            <person name="Crouch J.A."/>
            <person name="Duvick J.P."/>
            <person name="Farman M.A."/>
            <person name="Gan P."/>
            <person name="Heiman D."/>
            <person name="Henrissat B."/>
            <person name="Howard R.J."/>
            <person name="Kabbage M."/>
            <person name="Koch C."/>
            <person name="Kracher B."/>
            <person name="Kubo Y."/>
            <person name="Law A.D."/>
            <person name="Lebrun M.-H."/>
            <person name="Lee Y.-H."/>
            <person name="Miyara I."/>
            <person name="Moore N."/>
            <person name="Neumann U."/>
            <person name="Nordstroem K."/>
            <person name="Panaccione D.G."/>
            <person name="Panstruga R."/>
            <person name="Place M."/>
            <person name="Proctor R.H."/>
            <person name="Prusky D."/>
            <person name="Rech G."/>
            <person name="Reinhardt R."/>
            <person name="Rollins J.A."/>
            <person name="Rounsley S."/>
            <person name="Schardl C.L."/>
            <person name="Schwartz D.C."/>
            <person name="Shenoy N."/>
            <person name="Shirasu K."/>
            <person name="Sikhakolli U.R."/>
            <person name="Stueber K."/>
            <person name="Sukno S.A."/>
            <person name="Sweigard J.A."/>
            <person name="Takano Y."/>
            <person name="Takahara H."/>
            <person name="Trail F."/>
            <person name="van der Does H.C."/>
            <person name="Voll L.M."/>
            <person name="Will I."/>
            <person name="Young S."/>
            <person name="Zeng Q."/>
            <person name="Zhang J."/>
            <person name="Zhou S."/>
            <person name="Dickman M.B."/>
            <person name="Schulze-Lefert P."/>
            <person name="Ver Loren van Themaat E."/>
            <person name="Ma L.-J."/>
            <person name="Vaillancourt L.J."/>
        </authorList>
    </citation>
    <scope>NUCLEOTIDE SEQUENCE [LARGE SCALE GENOMIC DNA]</scope>
    <source>
        <strain evidence="3">IMI 349063</strain>
    </source>
</reference>
<dbReference type="EMBL" id="CACQ02006219">
    <property type="protein sequence ID" value="CCF43596.1"/>
    <property type="molecule type" value="Genomic_DNA"/>
</dbReference>
<name>H1VTN8_COLHI</name>
<dbReference type="Proteomes" id="UP000007174">
    <property type="component" value="Unassembled WGS sequence"/>
</dbReference>
<accession>H1VTN8</accession>
<protein>
    <submittedName>
        <fullName evidence="2">Uncharacterized protein</fullName>
    </submittedName>
</protein>
<sequence length="72" mass="8130">MLSLVKSKFTLNHATQTVKSNLTIYTYIKVVSAGHVDSYTVTVNHAQERTGRHLRVPFVEVTRKRLLASLCT</sequence>
<evidence type="ECO:0000313" key="2">
    <source>
        <dbReference type="EMBL" id="CCF43596.1"/>
    </source>
</evidence>
<gene>
    <name evidence="1" type="ORF">CH063_07001</name>
    <name evidence="2" type="ORF">CH063_13252</name>
</gene>
<evidence type="ECO:0000313" key="3">
    <source>
        <dbReference type="Proteomes" id="UP000007174"/>
    </source>
</evidence>
<organism evidence="2 3">
    <name type="scientific">Colletotrichum higginsianum (strain IMI 349063)</name>
    <name type="common">Crucifer anthracnose fungus</name>
    <dbReference type="NCBI Taxonomy" id="759273"/>
    <lineage>
        <taxon>Eukaryota</taxon>
        <taxon>Fungi</taxon>
        <taxon>Dikarya</taxon>
        <taxon>Ascomycota</taxon>
        <taxon>Pezizomycotina</taxon>
        <taxon>Sordariomycetes</taxon>
        <taxon>Hypocreomycetidae</taxon>
        <taxon>Glomerellales</taxon>
        <taxon>Glomerellaceae</taxon>
        <taxon>Colletotrichum</taxon>
        <taxon>Colletotrichum destructivum species complex</taxon>
    </lineage>
</organism>
<dbReference type="HOGENOM" id="CLU_2722083_0_0_1"/>